<keyword evidence="8" id="KW-1185">Reference proteome</keyword>
<name>A0A0D3ENJ9_9ORYZ</name>
<keyword evidence="3 5" id="KW-0560">Oxidoreductase</keyword>
<dbReference type="GO" id="GO:0016491">
    <property type="term" value="F:oxidoreductase activity"/>
    <property type="evidence" value="ECO:0007669"/>
    <property type="project" value="UniProtKB-KW"/>
</dbReference>
<evidence type="ECO:0000259" key="6">
    <source>
        <dbReference type="PROSITE" id="PS51471"/>
    </source>
</evidence>
<keyword evidence="2 5" id="KW-0479">Metal-binding</keyword>
<sequence length="344" mass="38745">MESLPVPSVQSMVAAEGGAHVPPRYIRPRDEAVATDGETEIPVIDFQRLQLGHDEEMARLDRACQDWGFFQLINHSVPEDVVDGMKANARGFFELPAETKKQFAQERGQLDGYGQLFVVSEDQKLDWADILFLNTLPVQNRNFRFWPNQLAKFRSALDKYSAAVKSIVDFLLVTVANNLGVDPEVIANKCGTDGIQAVRMNYYPPCVQADKVIGFSPHSDSDLLTLVLQVNEVDGLQIKRNETWFPVRPLEGAFIVNVGDILQIFTNGRYKSAEHRAVVDMKKERLSIAAFHSPSVHAVIGPLKEMVAHEHEAVYRSIGHDEFMKLFFSSKLEGKSFLDRMKKL</sequence>
<evidence type="ECO:0000256" key="2">
    <source>
        <dbReference type="ARBA" id="ARBA00022723"/>
    </source>
</evidence>
<organism evidence="7">
    <name type="scientific">Oryza barthii</name>
    <dbReference type="NCBI Taxonomy" id="65489"/>
    <lineage>
        <taxon>Eukaryota</taxon>
        <taxon>Viridiplantae</taxon>
        <taxon>Streptophyta</taxon>
        <taxon>Embryophyta</taxon>
        <taxon>Tracheophyta</taxon>
        <taxon>Spermatophyta</taxon>
        <taxon>Magnoliopsida</taxon>
        <taxon>Liliopsida</taxon>
        <taxon>Poales</taxon>
        <taxon>Poaceae</taxon>
        <taxon>BOP clade</taxon>
        <taxon>Oryzoideae</taxon>
        <taxon>Oryzeae</taxon>
        <taxon>Oryzinae</taxon>
        <taxon>Oryza</taxon>
    </lineage>
</organism>
<dbReference type="FunFam" id="2.60.120.330:FF:000001">
    <property type="entry name" value="Protein SRG1"/>
    <property type="match status" value="1"/>
</dbReference>
<dbReference type="Proteomes" id="UP000026960">
    <property type="component" value="Chromosome 1"/>
</dbReference>
<reference evidence="7" key="1">
    <citation type="journal article" date="2009" name="Rice">
        <title>De Novo Next Generation Sequencing of Plant Genomes.</title>
        <authorList>
            <person name="Rounsley S."/>
            <person name="Marri P.R."/>
            <person name="Yu Y."/>
            <person name="He R."/>
            <person name="Sisneros N."/>
            <person name="Goicoechea J.L."/>
            <person name="Lee S.J."/>
            <person name="Angelova A."/>
            <person name="Kudrna D."/>
            <person name="Luo M."/>
            <person name="Affourtit J."/>
            <person name="Desany B."/>
            <person name="Knight J."/>
            <person name="Niazi F."/>
            <person name="Egholm M."/>
            <person name="Wing R.A."/>
        </authorList>
    </citation>
    <scope>NUCLEOTIDE SEQUENCE [LARGE SCALE GENOMIC DNA]</scope>
    <source>
        <strain evidence="7">cv. IRGC 105608</strain>
    </source>
</reference>
<evidence type="ECO:0000256" key="5">
    <source>
        <dbReference type="RuleBase" id="RU003682"/>
    </source>
</evidence>
<dbReference type="InterPro" id="IPR027443">
    <property type="entry name" value="IPNS-like_sf"/>
</dbReference>
<dbReference type="AlphaFoldDB" id="A0A0D3ENJ9"/>
<dbReference type="eggNOG" id="KOG0143">
    <property type="taxonomic scope" value="Eukaryota"/>
</dbReference>
<evidence type="ECO:0000313" key="7">
    <source>
        <dbReference type="EnsemblPlants" id="OBART01G14830.1"/>
    </source>
</evidence>
<dbReference type="HOGENOM" id="CLU_010119_16_0_1"/>
<dbReference type="Gene3D" id="2.60.120.330">
    <property type="entry name" value="B-lactam Antibiotic, Isopenicillin N Synthase, Chain"/>
    <property type="match status" value="1"/>
</dbReference>
<dbReference type="Pfam" id="PF03171">
    <property type="entry name" value="2OG-FeII_Oxy"/>
    <property type="match status" value="1"/>
</dbReference>
<dbReference type="PANTHER" id="PTHR47991">
    <property type="entry name" value="OXOGLUTARATE/IRON-DEPENDENT DIOXYGENASE"/>
    <property type="match status" value="1"/>
</dbReference>
<dbReference type="EnsemblPlants" id="OBART01G14830.1">
    <property type="protein sequence ID" value="OBART01G14830.1"/>
    <property type="gene ID" value="OBART01G14830"/>
</dbReference>
<evidence type="ECO:0000313" key="8">
    <source>
        <dbReference type="Proteomes" id="UP000026960"/>
    </source>
</evidence>
<dbReference type="InterPro" id="IPR026992">
    <property type="entry name" value="DIOX_N"/>
</dbReference>
<proteinExistence type="inferred from homology"/>
<dbReference type="Pfam" id="PF14226">
    <property type="entry name" value="DIOX_N"/>
    <property type="match status" value="1"/>
</dbReference>
<protein>
    <recommendedName>
        <fullName evidence="6">Fe2OG dioxygenase domain-containing protein</fullName>
    </recommendedName>
</protein>
<dbReference type="SUPFAM" id="SSF51197">
    <property type="entry name" value="Clavaminate synthase-like"/>
    <property type="match status" value="1"/>
</dbReference>
<evidence type="ECO:0000256" key="1">
    <source>
        <dbReference type="ARBA" id="ARBA00008056"/>
    </source>
</evidence>
<dbReference type="PROSITE" id="PS51471">
    <property type="entry name" value="FE2OG_OXY"/>
    <property type="match status" value="1"/>
</dbReference>
<dbReference type="InterPro" id="IPR050295">
    <property type="entry name" value="Plant_2OG-oxidoreductases"/>
</dbReference>
<dbReference type="STRING" id="65489.A0A0D3ENJ9"/>
<evidence type="ECO:0000256" key="3">
    <source>
        <dbReference type="ARBA" id="ARBA00023002"/>
    </source>
</evidence>
<dbReference type="InterPro" id="IPR044861">
    <property type="entry name" value="IPNS-like_FE2OG_OXY"/>
</dbReference>
<reference evidence="7" key="2">
    <citation type="submission" date="2015-03" db="UniProtKB">
        <authorList>
            <consortium name="EnsemblPlants"/>
        </authorList>
    </citation>
    <scope>IDENTIFICATION</scope>
</reference>
<feature type="domain" description="Fe2OG dioxygenase" evidence="6">
    <location>
        <begin position="194"/>
        <end position="294"/>
    </location>
</feature>
<keyword evidence="4 5" id="KW-0408">Iron</keyword>
<comment type="similarity">
    <text evidence="1 5">Belongs to the iron/ascorbate-dependent oxidoreductase family.</text>
</comment>
<dbReference type="Gramene" id="OBART01G14830.1">
    <property type="protein sequence ID" value="OBART01G14830.1"/>
    <property type="gene ID" value="OBART01G14830"/>
</dbReference>
<dbReference type="PaxDb" id="65489-OBART01G14830.1"/>
<evidence type="ECO:0000256" key="4">
    <source>
        <dbReference type="ARBA" id="ARBA00023004"/>
    </source>
</evidence>
<dbReference type="GO" id="GO:0046872">
    <property type="term" value="F:metal ion binding"/>
    <property type="evidence" value="ECO:0007669"/>
    <property type="project" value="UniProtKB-KW"/>
</dbReference>
<dbReference type="InterPro" id="IPR005123">
    <property type="entry name" value="Oxoglu/Fe-dep_dioxygenase_dom"/>
</dbReference>
<accession>A0A0D3ENJ9</accession>